<evidence type="ECO:0000256" key="1">
    <source>
        <dbReference type="SAM" id="MobiDB-lite"/>
    </source>
</evidence>
<dbReference type="PROSITE" id="PS50020">
    <property type="entry name" value="WW_DOMAIN_2"/>
    <property type="match status" value="1"/>
</dbReference>
<dbReference type="CDD" id="cd00201">
    <property type="entry name" value="WW"/>
    <property type="match status" value="1"/>
</dbReference>
<accession>A0A7S2EB28</accession>
<feature type="region of interest" description="Disordered" evidence="1">
    <location>
        <begin position="151"/>
        <end position="189"/>
    </location>
</feature>
<dbReference type="PROSITE" id="PS01159">
    <property type="entry name" value="WW_DOMAIN_1"/>
    <property type="match status" value="1"/>
</dbReference>
<dbReference type="Gene3D" id="2.20.70.10">
    <property type="match status" value="1"/>
</dbReference>
<feature type="region of interest" description="Disordered" evidence="1">
    <location>
        <begin position="1"/>
        <end position="25"/>
    </location>
</feature>
<dbReference type="SMART" id="SM00456">
    <property type="entry name" value="WW"/>
    <property type="match status" value="1"/>
</dbReference>
<dbReference type="Gene3D" id="1.10.472.10">
    <property type="entry name" value="Cyclin-like"/>
    <property type="match status" value="1"/>
</dbReference>
<feature type="compositionally biased region" description="Low complexity" evidence="1">
    <location>
        <begin position="356"/>
        <end position="366"/>
    </location>
</feature>
<dbReference type="SUPFAM" id="SSF51045">
    <property type="entry name" value="WW domain"/>
    <property type="match status" value="1"/>
</dbReference>
<feature type="domain" description="WW" evidence="2">
    <location>
        <begin position="192"/>
        <end position="220"/>
    </location>
</feature>
<dbReference type="Pfam" id="PF00134">
    <property type="entry name" value="Cyclin_N"/>
    <property type="match status" value="1"/>
</dbReference>
<dbReference type="AlphaFoldDB" id="A0A7S2EB28"/>
<reference evidence="3" key="1">
    <citation type="submission" date="2021-01" db="EMBL/GenBank/DDBJ databases">
        <authorList>
            <person name="Corre E."/>
            <person name="Pelletier E."/>
            <person name="Niang G."/>
            <person name="Scheremetjew M."/>
            <person name="Finn R."/>
            <person name="Kale V."/>
            <person name="Holt S."/>
            <person name="Cochrane G."/>
            <person name="Meng A."/>
            <person name="Brown T."/>
            <person name="Cohen L."/>
        </authorList>
    </citation>
    <scope>NUCLEOTIDE SEQUENCE</scope>
    <source>
        <strain evidence="3">Pop2</strain>
    </source>
</reference>
<evidence type="ECO:0000313" key="3">
    <source>
        <dbReference type="EMBL" id="CAD9325285.1"/>
    </source>
</evidence>
<dbReference type="CDD" id="cd20540">
    <property type="entry name" value="CYCLIN_CCNY_like"/>
    <property type="match status" value="1"/>
</dbReference>
<dbReference type="InterPro" id="IPR001202">
    <property type="entry name" value="WW_dom"/>
</dbReference>
<feature type="region of interest" description="Disordered" evidence="1">
    <location>
        <begin position="355"/>
        <end position="383"/>
    </location>
</feature>
<feature type="region of interest" description="Disordered" evidence="1">
    <location>
        <begin position="73"/>
        <end position="121"/>
    </location>
</feature>
<feature type="compositionally biased region" description="Polar residues" evidence="1">
    <location>
        <begin position="158"/>
        <end position="189"/>
    </location>
</feature>
<feature type="compositionally biased region" description="Low complexity" evidence="1">
    <location>
        <begin position="373"/>
        <end position="383"/>
    </location>
</feature>
<feature type="compositionally biased region" description="Basic and acidic residues" evidence="1">
    <location>
        <begin position="108"/>
        <end position="121"/>
    </location>
</feature>
<dbReference type="InterPro" id="IPR036020">
    <property type="entry name" value="WW_dom_sf"/>
</dbReference>
<dbReference type="Pfam" id="PF00397">
    <property type="entry name" value="WW"/>
    <property type="match status" value="1"/>
</dbReference>
<dbReference type="EMBL" id="HBGN01013345">
    <property type="protein sequence ID" value="CAD9325285.1"/>
    <property type="molecule type" value="Transcribed_RNA"/>
</dbReference>
<sequence length="728" mass="80384">MSGCLQPGLKISNDSSTSKKFPVTRNKKSIQNLSVVEIGQTGDKNRIRPKRYPLKQILNLNTKQRKAATYKTAELPPQPPLPPTAQRSYAAGNPRRGIETNPIYSANDSRRLSHHQIEPKETRAATRFIATVNATKDINNNSNNNITLAESKTKSSHRTNSQGHNSNVSERSTTPPKINRTNNMPTTSQHIWKSAVDPKTGKTYYYDAVTRQTQWHKPIELASKSERAETARKEKKQRDFFAAMEANILKNMAQGVIPGTPQVKGCDEDEGVAPLKPSGKHISFQKAPLSKPKLVRTISAMDDTLLAELTKVDAFNDVDSPTSVADVAGQPIVASNKIEEDRAVDEAMKMSREMASCSSCDTSGESSAKKSARSSVSKSLPKPSLTKRNTCGTIYIGSTMSAPDKDATIKCVCGVYRAHMLQSVREETETIGQIRRRSSEVKFDEYEIFNDHPDDRSASLSSTGNNTPPRMHSLNKQGSIQGIQDGSVIFRTGSGIEALSLESAVESAVPSLDDITNFYRDVFRRSQMEADCIVMSLIYIERLIKDTNGGVRPRPSNWRSILFSCMVMSSKVWDDLSMWNADFSQTCPRGVSFSLQRINELELAVLGCLRYSVKVTASEYAKYYFLLRSMLIRSGLAGEDMTNTPLNAEGVQKLEHMSANFQINAETRAEVSRLSIARAKSVGVLEDSATSLSLGREKSFVLADTRAPSNDPGNSSNLRANLEDFVQL</sequence>
<dbReference type="PANTHER" id="PTHR14248">
    <property type="entry name" value="CYCLIN Y, ISOFORM A"/>
    <property type="match status" value="1"/>
</dbReference>
<gene>
    <name evidence="3" type="ORF">DBRI1063_LOCUS8543</name>
</gene>
<evidence type="ECO:0000259" key="2">
    <source>
        <dbReference type="PROSITE" id="PS50020"/>
    </source>
</evidence>
<dbReference type="SUPFAM" id="SSF47954">
    <property type="entry name" value="Cyclin-like"/>
    <property type="match status" value="1"/>
</dbReference>
<name>A0A7S2EB28_9STRA</name>
<dbReference type="InterPro" id="IPR036915">
    <property type="entry name" value="Cyclin-like_sf"/>
</dbReference>
<dbReference type="InterPro" id="IPR006671">
    <property type="entry name" value="Cyclin_N"/>
</dbReference>
<proteinExistence type="predicted"/>
<protein>
    <recommendedName>
        <fullName evidence="2">WW domain-containing protein</fullName>
    </recommendedName>
</protein>
<organism evidence="3">
    <name type="scientific">Ditylum brightwellii</name>
    <dbReference type="NCBI Taxonomy" id="49249"/>
    <lineage>
        <taxon>Eukaryota</taxon>
        <taxon>Sar</taxon>
        <taxon>Stramenopiles</taxon>
        <taxon>Ochrophyta</taxon>
        <taxon>Bacillariophyta</taxon>
        <taxon>Mediophyceae</taxon>
        <taxon>Lithodesmiophycidae</taxon>
        <taxon>Lithodesmiales</taxon>
        <taxon>Lithodesmiaceae</taxon>
        <taxon>Ditylum</taxon>
    </lineage>
</organism>